<feature type="compositionally biased region" description="Basic residues" evidence="1">
    <location>
        <begin position="21"/>
        <end position="32"/>
    </location>
</feature>
<dbReference type="OrthoDB" id="3236341at2759"/>
<evidence type="ECO:0000256" key="1">
    <source>
        <dbReference type="SAM" id="MobiDB-lite"/>
    </source>
</evidence>
<keyword evidence="3" id="KW-1185">Reference proteome</keyword>
<evidence type="ECO:0000313" key="3">
    <source>
        <dbReference type="Proteomes" id="UP000054166"/>
    </source>
</evidence>
<reference evidence="2 3" key="1">
    <citation type="submission" date="2014-04" db="EMBL/GenBank/DDBJ databases">
        <authorList>
            <consortium name="DOE Joint Genome Institute"/>
            <person name="Kuo A."/>
            <person name="Tarkka M."/>
            <person name="Buscot F."/>
            <person name="Kohler A."/>
            <person name="Nagy L.G."/>
            <person name="Floudas D."/>
            <person name="Copeland A."/>
            <person name="Barry K.W."/>
            <person name="Cichocki N."/>
            <person name="Veneault-Fourrey C."/>
            <person name="LaButti K."/>
            <person name="Lindquist E.A."/>
            <person name="Lipzen A."/>
            <person name="Lundell T."/>
            <person name="Morin E."/>
            <person name="Murat C."/>
            <person name="Sun H."/>
            <person name="Tunlid A."/>
            <person name="Henrissat B."/>
            <person name="Grigoriev I.V."/>
            <person name="Hibbett D.S."/>
            <person name="Martin F."/>
            <person name="Nordberg H.P."/>
            <person name="Cantor M.N."/>
            <person name="Hua S.X."/>
        </authorList>
    </citation>
    <scope>NUCLEOTIDE SEQUENCE [LARGE SCALE GENOMIC DNA]</scope>
    <source>
        <strain evidence="2 3">F 1598</strain>
    </source>
</reference>
<gene>
    <name evidence="2" type="ORF">PILCRDRAFT_91770</name>
</gene>
<reference evidence="3" key="2">
    <citation type="submission" date="2015-01" db="EMBL/GenBank/DDBJ databases">
        <title>Evolutionary Origins and Diversification of the Mycorrhizal Mutualists.</title>
        <authorList>
            <consortium name="DOE Joint Genome Institute"/>
            <consortium name="Mycorrhizal Genomics Consortium"/>
            <person name="Kohler A."/>
            <person name="Kuo A."/>
            <person name="Nagy L.G."/>
            <person name="Floudas D."/>
            <person name="Copeland A."/>
            <person name="Barry K.W."/>
            <person name="Cichocki N."/>
            <person name="Veneault-Fourrey C."/>
            <person name="LaButti K."/>
            <person name="Lindquist E.A."/>
            <person name="Lipzen A."/>
            <person name="Lundell T."/>
            <person name="Morin E."/>
            <person name="Murat C."/>
            <person name="Riley R."/>
            <person name="Ohm R."/>
            <person name="Sun H."/>
            <person name="Tunlid A."/>
            <person name="Henrissat B."/>
            <person name="Grigoriev I.V."/>
            <person name="Hibbett D.S."/>
            <person name="Martin F."/>
        </authorList>
    </citation>
    <scope>NUCLEOTIDE SEQUENCE [LARGE SCALE GENOMIC DNA]</scope>
    <source>
        <strain evidence="3">F 1598</strain>
    </source>
</reference>
<dbReference type="HOGENOM" id="CLU_067612_0_0_1"/>
<feature type="region of interest" description="Disordered" evidence="1">
    <location>
        <begin position="1"/>
        <end position="49"/>
    </location>
</feature>
<dbReference type="Proteomes" id="UP000054166">
    <property type="component" value="Unassembled WGS sequence"/>
</dbReference>
<name>A0A0C3AQH0_PILCF</name>
<evidence type="ECO:0000313" key="2">
    <source>
        <dbReference type="EMBL" id="KIM76143.1"/>
    </source>
</evidence>
<accession>A0A0C3AQH0</accession>
<dbReference type="InParanoid" id="A0A0C3AQH0"/>
<proteinExistence type="predicted"/>
<dbReference type="EMBL" id="KN833038">
    <property type="protein sequence ID" value="KIM76143.1"/>
    <property type="molecule type" value="Genomic_DNA"/>
</dbReference>
<organism evidence="2 3">
    <name type="scientific">Piloderma croceum (strain F 1598)</name>
    <dbReference type="NCBI Taxonomy" id="765440"/>
    <lineage>
        <taxon>Eukaryota</taxon>
        <taxon>Fungi</taxon>
        <taxon>Dikarya</taxon>
        <taxon>Basidiomycota</taxon>
        <taxon>Agaricomycotina</taxon>
        <taxon>Agaricomycetes</taxon>
        <taxon>Agaricomycetidae</taxon>
        <taxon>Atheliales</taxon>
        <taxon>Atheliaceae</taxon>
        <taxon>Piloderma</taxon>
    </lineage>
</organism>
<sequence length="258" mass="28613">MSSFDFGEAMDLPSSPISSPKSRHPSPNKRPRSPTEEGDEGPTGPSDHSAVVTSRNLVVFAKRYATKRKLNPQQVTEVDTFVTDLPPQRQIKIFTHLLALDTKLDKILTAVPEWELSSGLQYCMLTALKINIDSYAVAVMLSSNLHSYKGEGPVNHVLLKRSIDQRLSIYDVAALLIKKSGCKVTAPFFWKSVDFKLAEIQEKAGTGDDRNKRIAKGFRAILKKDRKEYGGDDDPTVDDDNTGSNLQVLVDEHIEASI</sequence>
<dbReference type="AlphaFoldDB" id="A0A0C3AQH0"/>
<protein>
    <submittedName>
        <fullName evidence="2">Uncharacterized protein</fullName>
    </submittedName>
</protein>